<protein>
    <submittedName>
        <fullName evidence="1">Uncharacterized protein</fullName>
    </submittedName>
</protein>
<sequence>METMAELQQGGDDWLATMKMGCQRLQAVVGVLLFQMQKGLVVDGGAMTLGEWLDAHTLNMLDILWELEEGPDPQFDDYMDWRRVEARMGVCQALFREGRDLRYQMEDGLEMDDTGVDGERPLCHLDDTVGDGELLDYSFGTMSESDNHRRLDEDSNYTSDVIDLTIATSAPKMEDRLEMDDTGVDGELPLCHLDDTVRDGELLDCSFGIMGGSDNHQRLNEDSNYTSDVIDLTIATSTPTVCITTVSNIAQAFGGEMDASISSTTTTILSRWPGQQVKATWGYLSGMVSRGRGVCFVLAFSRVGIG</sequence>
<dbReference type="AlphaFoldDB" id="A0A388L623"/>
<keyword evidence="2" id="KW-1185">Reference proteome</keyword>
<dbReference type="Proteomes" id="UP000265515">
    <property type="component" value="Unassembled WGS sequence"/>
</dbReference>
<comment type="caution">
    <text evidence="1">The sequence shown here is derived from an EMBL/GenBank/DDBJ whole genome shotgun (WGS) entry which is preliminary data.</text>
</comment>
<organism evidence="1 2">
    <name type="scientific">Chara braunii</name>
    <name type="common">Braun's stonewort</name>
    <dbReference type="NCBI Taxonomy" id="69332"/>
    <lineage>
        <taxon>Eukaryota</taxon>
        <taxon>Viridiplantae</taxon>
        <taxon>Streptophyta</taxon>
        <taxon>Charophyceae</taxon>
        <taxon>Charales</taxon>
        <taxon>Characeae</taxon>
        <taxon>Chara</taxon>
    </lineage>
</organism>
<dbReference type="Gramene" id="GBG77747">
    <property type="protein sequence ID" value="GBG77747"/>
    <property type="gene ID" value="CBR_g24194"/>
</dbReference>
<evidence type="ECO:0000313" key="2">
    <source>
        <dbReference type="Proteomes" id="UP000265515"/>
    </source>
</evidence>
<gene>
    <name evidence="1" type="ORF">CBR_g24194</name>
</gene>
<proteinExistence type="predicted"/>
<name>A0A388L623_CHABU</name>
<reference evidence="1 2" key="1">
    <citation type="journal article" date="2018" name="Cell">
        <title>The Chara Genome: Secondary Complexity and Implications for Plant Terrestrialization.</title>
        <authorList>
            <person name="Nishiyama T."/>
            <person name="Sakayama H."/>
            <person name="Vries J.D."/>
            <person name="Buschmann H."/>
            <person name="Saint-Marcoux D."/>
            <person name="Ullrich K.K."/>
            <person name="Haas F.B."/>
            <person name="Vanderstraeten L."/>
            <person name="Becker D."/>
            <person name="Lang D."/>
            <person name="Vosolsobe S."/>
            <person name="Rombauts S."/>
            <person name="Wilhelmsson P.K.I."/>
            <person name="Janitza P."/>
            <person name="Kern R."/>
            <person name="Heyl A."/>
            <person name="Rumpler F."/>
            <person name="Villalobos L.I.A.C."/>
            <person name="Clay J.M."/>
            <person name="Skokan R."/>
            <person name="Toyoda A."/>
            <person name="Suzuki Y."/>
            <person name="Kagoshima H."/>
            <person name="Schijlen E."/>
            <person name="Tajeshwar N."/>
            <person name="Catarino B."/>
            <person name="Hetherington A.J."/>
            <person name="Saltykova A."/>
            <person name="Bonnot C."/>
            <person name="Breuninger H."/>
            <person name="Symeonidi A."/>
            <person name="Radhakrishnan G.V."/>
            <person name="Van Nieuwerburgh F."/>
            <person name="Deforce D."/>
            <person name="Chang C."/>
            <person name="Karol K.G."/>
            <person name="Hedrich R."/>
            <person name="Ulvskov P."/>
            <person name="Glockner G."/>
            <person name="Delwiche C.F."/>
            <person name="Petrasek J."/>
            <person name="Van de Peer Y."/>
            <person name="Friml J."/>
            <person name="Beilby M."/>
            <person name="Dolan L."/>
            <person name="Kohara Y."/>
            <person name="Sugano S."/>
            <person name="Fujiyama A."/>
            <person name="Delaux P.-M."/>
            <person name="Quint M."/>
            <person name="TheiBen G."/>
            <person name="Hagemann M."/>
            <person name="Harholt J."/>
            <person name="Dunand C."/>
            <person name="Zachgo S."/>
            <person name="Langdale J."/>
            <person name="Maumus F."/>
            <person name="Straeten D.V.D."/>
            <person name="Gould S.B."/>
            <person name="Rensing S.A."/>
        </authorList>
    </citation>
    <scope>NUCLEOTIDE SEQUENCE [LARGE SCALE GENOMIC DNA]</scope>
    <source>
        <strain evidence="1 2">S276</strain>
    </source>
</reference>
<accession>A0A388L623</accession>
<dbReference type="EMBL" id="BFEA01000276">
    <property type="protein sequence ID" value="GBG77747.1"/>
    <property type="molecule type" value="Genomic_DNA"/>
</dbReference>
<evidence type="ECO:0000313" key="1">
    <source>
        <dbReference type="EMBL" id="GBG77747.1"/>
    </source>
</evidence>